<keyword evidence="6 7" id="KW-0472">Membrane</keyword>
<dbReference type="OrthoDB" id="9804439at2"/>
<dbReference type="GO" id="GO:0005886">
    <property type="term" value="C:plasma membrane"/>
    <property type="evidence" value="ECO:0007669"/>
    <property type="project" value="UniProtKB-SubCell"/>
</dbReference>
<keyword evidence="5 7" id="KW-1133">Transmembrane helix</keyword>
<sequence>MTATPQAAKAHAIRLSRRRNRLRLLPLLPALIFLIVVTQVPFVVTIIISFTRWNIMYPNDIAFGTLDNYMAVLRDTRIMAGIGNTIIMVVATVIGCLLLGLVLALLLNRRFFGRGVVRTMIITAFLVMPMASSLIWKHLFYNPQYGLLRGIQIWLSKIGINLPAPNLTGDHPMLSIIIVLIWTWTPFMFLILLAGLQSQDPEVLEAADVDGAGNWAKLRFITLPLLRPYMELSVILGVIYLLNAYDQVFSITQGGPGTATTNLPYAIYITAFRGYDYGEASAAGVLVVLGSIVVATFGLRLVSSLADDTISPKEGK</sequence>
<evidence type="ECO:0000256" key="1">
    <source>
        <dbReference type="ARBA" id="ARBA00004651"/>
    </source>
</evidence>
<feature type="transmembrane region" description="Helical" evidence="7">
    <location>
        <begin position="173"/>
        <end position="196"/>
    </location>
</feature>
<comment type="subcellular location">
    <subcellularLocation>
        <location evidence="1 7">Cell membrane</location>
        <topology evidence="1 7">Multi-pass membrane protein</topology>
    </subcellularLocation>
</comment>
<dbReference type="InterPro" id="IPR000515">
    <property type="entry name" value="MetI-like"/>
</dbReference>
<proteinExistence type="inferred from homology"/>
<dbReference type="CDD" id="cd06261">
    <property type="entry name" value="TM_PBP2"/>
    <property type="match status" value="1"/>
</dbReference>
<dbReference type="EMBL" id="RQYT01000002">
    <property type="protein sequence ID" value="RRD51084.1"/>
    <property type="molecule type" value="Genomic_DNA"/>
</dbReference>
<reference evidence="9 10" key="1">
    <citation type="submission" date="2018-11" db="EMBL/GenBank/DDBJ databases">
        <title>Genomes From Bacteria Associated with the Canine Oral Cavity: a Test Case for Automated Genome-Based Taxonomic Assignment.</title>
        <authorList>
            <person name="Coil D.A."/>
            <person name="Jospin G."/>
            <person name="Darling A.E."/>
            <person name="Wallis C."/>
            <person name="Davis I.J."/>
            <person name="Harris S."/>
            <person name="Eisen J.A."/>
            <person name="Holcombe L.J."/>
            <person name="O'Flynn C."/>
        </authorList>
    </citation>
    <scope>NUCLEOTIDE SEQUENCE [LARGE SCALE GENOMIC DNA]</scope>
    <source>
        <strain evidence="9 10">OH2822_COT-296</strain>
    </source>
</reference>
<feature type="domain" description="ABC transmembrane type-1" evidence="8">
    <location>
        <begin position="82"/>
        <end position="298"/>
    </location>
</feature>
<dbReference type="AlphaFoldDB" id="A0A3P1WWP5"/>
<keyword evidence="2 7" id="KW-0813">Transport</keyword>
<feature type="transmembrane region" description="Helical" evidence="7">
    <location>
        <begin position="225"/>
        <end position="242"/>
    </location>
</feature>
<name>A0A3P1WWP5_9ACTN</name>
<evidence type="ECO:0000256" key="2">
    <source>
        <dbReference type="ARBA" id="ARBA00022448"/>
    </source>
</evidence>
<keyword evidence="4 7" id="KW-0812">Transmembrane</keyword>
<dbReference type="SUPFAM" id="SSF161098">
    <property type="entry name" value="MetI-like"/>
    <property type="match status" value="1"/>
</dbReference>
<protein>
    <submittedName>
        <fullName evidence="9">Sugar ABC transporter permease</fullName>
    </submittedName>
</protein>
<evidence type="ECO:0000256" key="3">
    <source>
        <dbReference type="ARBA" id="ARBA00022475"/>
    </source>
</evidence>
<evidence type="ECO:0000256" key="6">
    <source>
        <dbReference type="ARBA" id="ARBA00023136"/>
    </source>
</evidence>
<feature type="transmembrane region" description="Helical" evidence="7">
    <location>
        <begin position="78"/>
        <end position="107"/>
    </location>
</feature>
<evidence type="ECO:0000256" key="7">
    <source>
        <dbReference type="RuleBase" id="RU363032"/>
    </source>
</evidence>
<evidence type="ECO:0000256" key="5">
    <source>
        <dbReference type="ARBA" id="ARBA00022989"/>
    </source>
</evidence>
<feature type="transmembrane region" description="Helical" evidence="7">
    <location>
        <begin position="119"/>
        <end position="139"/>
    </location>
</feature>
<dbReference type="PANTHER" id="PTHR43005:SF2">
    <property type="entry name" value="INTEGRAL MEMBRANE SUGAR TRANSPORT PROTEIN"/>
    <property type="match status" value="1"/>
</dbReference>
<dbReference type="InterPro" id="IPR035906">
    <property type="entry name" value="MetI-like_sf"/>
</dbReference>
<evidence type="ECO:0000256" key="4">
    <source>
        <dbReference type="ARBA" id="ARBA00022692"/>
    </source>
</evidence>
<dbReference type="GO" id="GO:0055085">
    <property type="term" value="P:transmembrane transport"/>
    <property type="evidence" value="ECO:0007669"/>
    <property type="project" value="InterPro"/>
</dbReference>
<gene>
    <name evidence="9" type="ORF">EII35_01380</name>
</gene>
<evidence type="ECO:0000259" key="8">
    <source>
        <dbReference type="PROSITE" id="PS50928"/>
    </source>
</evidence>
<dbReference type="Pfam" id="PF00528">
    <property type="entry name" value="BPD_transp_1"/>
    <property type="match status" value="1"/>
</dbReference>
<dbReference type="Proteomes" id="UP000280935">
    <property type="component" value="Unassembled WGS sequence"/>
</dbReference>
<evidence type="ECO:0000313" key="10">
    <source>
        <dbReference type="Proteomes" id="UP000280935"/>
    </source>
</evidence>
<feature type="transmembrane region" description="Helical" evidence="7">
    <location>
        <begin position="282"/>
        <end position="302"/>
    </location>
</feature>
<organism evidence="9 10">
    <name type="scientific">Arachnia propionica</name>
    <dbReference type="NCBI Taxonomy" id="1750"/>
    <lineage>
        <taxon>Bacteria</taxon>
        <taxon>Bacillati</taxon>
        <taxon>Actinomycetota</taxon>
        <taxon>Actinomycetes</taxon>
        <taxon>Propionibacteriales</taxon>
        <taxon>Propionibacteriaceae</taxon>
        <taxon>Arachnia</taxon>
    </lineage>
</organism>
<evidence type="ECO:0000313" key="9">
    <source>
        <dbReference type="EMBL" id="RRD51084.1"/>
    </source>
</evidence>
<dbReference type="PROSITE" id="PS50928">
    <property type="entry name" value="ABC_TM1"/>
    <property type="match status" value="1"/>
</dbReference>
<dbReference type="PANTHER" id="PTHR43005">
    <property type="entry name" value="BLR7065 PROTEIN"/>
    <property type="match status" value="1"/>
</dbReference>
<dbReference type="RefSeq" id="WP_125226677.1">
    <property type="nucleotide sequence ID" value="NZ_RQYT01000002.1"/>
</dbReference>
<keyword evidence="3" id="KW-1003">Cell membrane</keyword>
<comment type="caution">
    <text evidence="9">The sequence shown here is derived from an EMBL/GenBank/DDBJ whole genome shotgun (WGS) entry which is preliminary data.</text>
</comment>
<dbReference type="Gene3D" id="1.10.3720.10">
    <property type="entry name" value="MetI-like"/>
    <property type="match status" value="1"/>
</dbReference>
<comment type="similarity">
    <text evidence="7">Belongs to the binding-protein-dependent transport system permease family.</text>
</comment>
<accession>A0A3P1WWP5</accession>
<feature type="transmembrane region" description="Helical" evidence="7">
    <location>
        <begin position="24"/>
        <end position="50"/>
    </location>
</feature>